<dbReference type="Pfam" id="PF08327">
    <property type="entry name" value="AHSA1"/>
    <property type="match status" value="1"/>
</dbReference>
<evidence type="ECO:0000313" key="4">
    <source>
        <dbReference type="Proteomes" id="UP000830401"/>
    </source>
</evidence>
<evidence type="ECO:0000259" key="2">
    <source>
        <dbReference type="Pfam" id="PF08327"/>
    </source>
</evidence>
<dbReference type="InterPro" id="IPR023393">
    <property type="entry name" value="START-like_dom_sf"/>
</dbReference>
<dbReference type="Proteomes" id="UP000830401">
    <property type="component" value="Plasmid unnamed4"/>
</dbReference>
<dbReference type="Gene3D" id="3.30.530.20">
    <property type="match status" value="1"/>
</dbReference>
<gene>
    <name evidence="3" type="ORF">MUN86_27355</name>
</gene>
<dbReference type="CDD" id="cd07814">
    <property type="entry name" value="SRPBCC_CalC_Aha1-like"/>
    <property type="match status" value="1"/>
</dbReference>
<keyword evidence="4" id="KW-1185">Reference proteome</keyword>
<evidence type="ECO:0000256" key="1">
    <source>
        <dbReference type="ARBA" id="ARBA00006817"/>
    </source>
</evidence>
<comment type="similarity">
    <text evidence="1">Belongs to the AHA1 family.</text>
</comment>
<organism evidence="3 4">
    <name type="scientific">Hymenobacter volaticus</name>
    <dbReference type="NCBI Taxonomy" id="2932254"/>
    <lineage>
        <taxon>Bacteria</taxon>
        <taxon>Pseudomonadati</taxon>
        <taxon>Bacteroidota</taxon>
        <taxon>Cytophagia</taxon>
        <taxon>Cytophagales</taxon>
        <taxon>Hymenobacteraceae</taxon>
        <taxon>Hymenobacter</taxon>
    </lineage>
</organism>
<dbReference type="RefSeq" id="WP_245127157.1">
    <property type="nucleotide sequence ID" value="NZ_CP095065.1"/>
</dbReference>
<dbReference type="SUPFAM" id="SSF55961">
    <property type="entry name" value="Bet v1-like"/>
    <property type="match status" value="1"/>
</dbReference>
<feature type="domain" description="Activator of Hsp90 ATPase homologue 1/2-like C-terminal" evidence="2">
    <location>
        <begin position="13"/>
        <end position="136"/>
    </location>
</feature>
<proteinExistence type="inferred from homology"/>
<sequence>MDKPFVIEQTYQASLADVWAALTDARRLRAWYFPQVQRMEPAVGVVFEFADDGSAYQKQWRVTQVVAGQKLAHSWCYTGYPGSSEVTFELEPEGTATRLTLTHTGLASFPPDPHFARRRFETGWQHILGSQLKCFLEKPIDDPAVQT</sequence>
<keyword evidence="3" id="KW-0614">Plasmid</keyword>
<geneLocation type="plasmid" evidence="3 4">
    <name>unnamed4</name>
</geneLocation>
<dbReference type="EMBL" id="CP095065">
    <property type="protein sequence ID" value="UOQ69407.1"/>
    <property type="molecule type" value="Genomic_DNA"/>
</dbReference>
<evidence type="ECO:0000313" key="3">
    <source>
        <dbReference type="EMBL" id="UOQ69407.1"/>
    </source>
</evidence>
<name>A0ABY4GEX7_9BACT</name>
<reference evidence="3" key="1">
    <citation type="submission" date="2022-04" db="EMBL/GenBank/DDBJ databases">
        <title>Hymenobacter sp. isolated from the air.</title>
        <authorList>
            <person name="Won M."/>
            <person name="Lee C.-M."/>
            <person name="Woen H.-Y."/>
            <person name="Kwon S.-W."/>
        </authorList>
    </citation>
    <scope>NUCLEOTIDE SEQUENCE</scope>
    <source>
        <strain evidence="3">5420S-77</strain>
        <plasmid evidence="3">unnamed4</plasmid>
    </source>
</reference>
<accession>A0ABY4GEX7</accession>
<protein>
    <submittedName>
        <fullName evidence="3">SRPBCC domain-containing protein</fullName>
    </submittedName>
</protein>
<dbReference type="InterPro" id="IPR013538">
    <property type="entry name" value="ASHA1/2-like_C"/>
</dbReference>